<evidence type="ECO:0000256" key="1">
    <source>
        <dbReference type="ARBA" id="ARBA00022691"/>
    </source>
</evidence>
<dbReference type="PANTHER" id="PTHR11006">
    <property type="entry name" value="PROTEIN ARGININE N-METHYLTRANSFERASE"/>
    <property type="match status" value="1"/>
</dbReference>
<keyword evidence="3" id="KW-0808">Transferase</keyword>
<dbReference type="SUPFAM" id="SSF48452">
    <property type="entry name" value="TPR-like"/>
    <property type="match status" value="1"/>
</dbReference>
<dbReference type="CDD" id="cd02440">
    <property type="entry name" value="AdoMet_MTases"/>
    <property type="match status" value="1"/>
</dbReference>
<dbReference type="PANTHER" id="PTHR11006:SF60">
    <property type="entry name" value="PROTEIN ARGININE N-METHYLTRANSFERASE 9"/>
    <property type="match status" value="1"/>
</dbReference>
<keyword evidence="3" id="KW-0489">Methyltransferase</keyword>
<gene>
    <name evidence="4" type="primary">prmt10</name>
    <name evidence="4" type="ORF">g.43121</name>
</gene>
<dbReference type="Gene3D" id="2.70.160.11">
    <property type="entry name" value="Hnrnp arginine n-methyltransferase1"/>
    <property type="match status" value="1"/>
</dbReference>
<sequence length="741" mass="85398">MDDASNENMVKRLLRLADTAIERSEYGPAFVHLTILIEMVPNSKDSIKHKFISCLCNYGKQLEANESYSEIFNCYEKALQLFPNNEILLNNLGSHLIRLGYTEEGQKFVMKSLDINKFYLPALTNIQIVHSHFVERWHYRMLNDSKRNFAYKKAISNRINEGYKTVLDIGCGSLILSLYAAENPVDKIYACDYSQTMIKIASEVLVRNKMNHLIKIFNMNSKDLCIPDSIEKRVSLVVTEIMDAGLFGENILTTLKHAWDKLLLPPKSKVNPELPHGCVIPYHATVYAAPIQCSYIRKRNLFCGKDKLYLKQLNLCSITNEPYDCEQLNQLPGDCLFLAEPQAIMDINFNDPCQINSLLNSQNINLKSIKYSITHSGNVDAIVSWFVVNLTEDVSINTLDTKNENCCWEQALFVPKSNRKVQQGNELNVQYKWEDDHYILKLEEEISNSVFIPTDKEIISFLNDNDQVEGYINAAKQWYLKNKPLNNVRILDTSPFPVFGLEIISLASADNCFDVEMYYTDNNLIEVLKKCKRINNYYSKIYHFDKNNWKKFDIIIVNYINFYGEFNINSIENQIYTEKLLKPHGIILPEKISIKCQLVNSKWLPRVSKVIENNYSCNLHIRNLMNAYSVNHHLDVFKHLVTNISLSHCKTCLTLLPKQISREMSSDSIFQIINSGQLNVILYYFEICIYNSCTVSTDSENSYVNQCAFLIENSVNVCLDNEVKINTMFNNGHLLMSIAKV</sequence>
<evidence type="ECO:0000256" key="3">
    <source>
        <dbReference type="PROSITE-ProRule" id="PRU01015"/>
    </source>
</evidence>
<evidence type="ECO:0000313" key="4">
    <source>
        <dbReference type="EMBL" id="MBY77866.1"/>
    </source>
</evidence>
<dbReference type="OrthoDB" id="5980806at2759"/>
<dbReference type="Pfam" id="PF06325">
    <property type="entry name" value="PrmA"/>
    <property type="match status" value="1"/>
</dbReference>
<dbReference type="InterPro" id="IPR011990">
    <property type="entry name" value="TPR-like_helical_dom_sf"/>
</dbReference>
<dbReference type="PROSITE" id="PS51678">
    <property type="entry name" value="SAM_MT_PRMT"/>
    <property type="match status" value="1"/>
</dbReference>
<evidence type="ECO:0000256" key="2">
    <source>
        <dbReference type="PROSITE-ProRule" id="PRU00339"/>
    </source>
</evidence>
<dbReference type="EMBL" id="GGMS01008663">
    <property type="protein sequence ID" value="MBY77866.1"/>
    <property type="molecule type" value="Transcribed_RNA"/>
</dbReference>
<dbReference type="GO" id="GO:0042054">
    <property type="term" value="F:histone methyltransferase activity"/>
    <property type="evidence" value="ECO:0007669"/>
    <property type="project" value="TreeGrafter"/>
</dbReference>
<dbReference type="InterPro" id="IPR025799">
    <property type="entry name" value="Arg_MeTrfase"/>
</dbReference>
<dbReference type="Gene3D" id="3.40.50.150">
    <property type="entry name" value="Vaccinia Virus protein VP39"/>
    <property type="match status" value="1"/>
</dbReference>
<dbReference type="Gene3D" id="1.25.40.10">
    <property type="entry name" value="Tetratricopeptide repeat domain"/>
    <property type="match status" value="1"/>
</dbReference>
<accession>A0A2S2QJF0</accession>
<dbReference type="AlphaFoldDB" id="A0A2S2QJF0"/>
<keyword evidence="2" id="KW-0802">TPR repeat</keyword>
<reference evidence="4" key="1">
    <citation type="submission" date="2018-04" db="EMBL/GenBank/DDBJ databases">
        <title>Transcriptome assembly of Sipha flava.</title>
        <authorList>
            <person name="Scully E.D."/>
            <person name="Geib S.M."/>
            <person name="Palmer N.A."/>
            <person name="Koch K."/>
            <person name="Bradshaw J."/>
            <person name="Heng-Moss T."/>
            <person name="Sarath G."/>
        </authorList>
    </citation>
    <scope>NUCLEOTIDE SEQUENCE</scope>
</reference>
<dbReference type="InterPro" id="IPR019734">
    <property type="entry name" value="TPR_rpt"/>
</dbReference>
<dbReference type="GO" id="GO:0016274">
    <property type="term" value="F:protein-arginine N-methyltransferase activity"/>
    <property type="evidence" value="ECO:0007669"/>
    <property type="project" value="InterPro"/>
</dbReference>
<name>A0A2S2QJF0_9HEMI</name>
<dbReference type="PROSITE" id="PS50005">
    <property type="entry name" value="TPR"/>
    <property type="match status" value="1"/>
</dbReference>
<organism evidence="4">
    <name type="scientific">Sipha flava</name>
    <name type="common">yellow sugarcane aphid</name>
    <dbReference type="NCBI Taxonomy" id="143950"/>
    <lineage>
        <taxon>Eukaryota</taxon>
        <taxon>Metazoa</taxon>
        <taxon>Ecdysozoa</taxon>
        <taxon>Arthropoda</taxon>
        <taxon>Hexapoda</taxon>
        <taxon>Insecta</taxon>
        <taxon>Pterygota</taxon>
        <taxon>Neoptera</taxon>
        <taxon>Paraneoptera</taxon>
        <taxon>Hemiptera</taxon>
        <taxon>Sternorrhyncha</taxon>
        <taxon>Aphidomorpha</taxon>
        <taxon>Aphidoidea</taxon>
        <taxon>Aphididae</taxon>
        <taxon>Sipha</taxon>
    </lineage>
</organism>
<dbReference type="InterPro" id="IPR029063">
    <property type="entry name" value="SAM-dependent_MTases_sf"/>
</dbReference>
<dbReference type="GO" id="GO:0032259">
    <property type="term" value="P:methylation"/>
    <property type="evidence" value="ECO:0007669"/>
    <property type="project" value="UniProtKB-KW"/>
</dbReference>
<keyword evidence="1 3" id="KW-0949">S-adenosyl-L-methionine</keyword>
<dbReference type="GO" id="GO:0005634">
    <property type="term" value="C:nucleus"/>
    <property type="evidence" value="ECO:0007669"/>
    <property type="project" value="TreeGrafter"/>
</dbReference>
<dbReference type="SUPFAM" id="SSF53335">
    <property type="entry name" value="S-adenosyl-L-methionine-dependent methyltransferases"/>
    <property type="match status" value="1"/>
</dbReference>
<proteinExistence type="predicted"/>
<feature type="repeat" description="TPR" evidence="2">
    <location>
        <begin position="52"/>
        <end position="85"/>
    </location>
</feature>
<protein>
    <submittedName>
        <fullName evidence="4">Uncharacterized protein</fullName>
    </submittedName>
</protein>